<reference evidence="1 2" key="1">
    <citation type="submission" date="2018-05" db="EMBL/GenBank/DDBJ databases">
        <title>A metagenomic window into the 2 km-deep terrestrial subsurface aquifer revealed taxonomically and functionally diverse microbial community comprising novel uncultured bacterial lineages.</title>
        <authorList>
            <person name="Kadnikov V.V."/>
            <person name="Mardanov A.V."/>
            <person name="Beletsky A.V."/>
            <person name="Banks D."/>
            <person name="Pimenov N.V."/>
            <person name="Frank Y.A."/>
            <person name="Karnachuk O.V."/>
            <person name="Ravin N.V."/>
        </authorList>
    </citation>
    <scope>NUCLEOTIDE SEQUENCE [LARGE SCALE GENOMIC DNA]</scope>
    <source>
        <strain evidence="1">BY5</strain>
    </source>
</reference>
<dbReference type="AlphaFoldDB" id="A0A367ZJQ1"/>
<proteinExistence type="predicted"/>
<dbReference type="NCBIfam" id="TIGR02532">
    <property type="entry name" value="IV_pilin_GFxxxE"/>
    <property type="match status" value="1"/>
</dbReference>
<comment type="caution">
    <text evidence="1">The sequence shown here is derived from an EMBL/GenBank/DDBJ whole genome shotgun (WGS) entry which is preliminary data.</text>
</comment>
<accession>A0A367ZJQ1</accession>
<dbReference type="SUPFAM" id="SSF54523">
    <property type="entry name" value="Pili subunits"/>
    <property type="match status" value="1"/>
</dbReference>
<dbReference type="InterPro" id="IPR045584">
    <property type="entry name" value="Pilin-like"/>
</dbReference>
<name>A0A367ZJQ1_9BACT</name>
<dbReference type="Proteomes" id="UP000252355">
    <property type="component" value="Unassembled WGS sequence"/>
</dbReference>
<evidence type="ECO:0000313" key="2">
    <source>
        <dbReference type="Proteomes" id="UP000252355"/>
    </source>
</evidence>
<protein>
    <recommendedName>
        <fullName evidence="3">Prepilin-type N-terminal cleavage/methylation domain-containing protein</fullName>
    </recommendedName>
</protein>
<dbReference type="Pfam" id="PF07963">
    <property type="entry name" value="N_methyl"/>
    <property type="match status" value="1"/>
</dbReference>
<organism evidence="1 2">
    <name type="scientific">Candidatus Ozemobacter sibiricus</name>
    <dbReference type="NCBI Taxonomy" id="2268124"/>
    <lineage>
        <taxon>Bacteria</taxon>
        <taxon>Candidatus Ozemobacteria</taxon>
        <taxon>Candidatus Ozemobacterales</taxon>
        <taxon>Candidatus Ozemobacteraceae</taxon>
        <taxon>Candidatus Ozemobacter</taxon>
    </lineage>
</organism>
<dbReference type="EMBL" id="QOQW01000025">
    <property type="protein sequence ID" value="RCK78260.1"/>
    <property type="molecule type" value="Genomic_DNA"/>
</dbReference>
<gene>
    <name evidence="1" type="ORF">OZSIB_1637</name>
</gene>
<dbReference type="InterPro" id="IPR012902">
    <property type="entry name" value="N_methyl_site"/>
</dbReference>
<evidence type="ECO:0008006" key="3">
    <source>
        <dbReference type="Google" id="ProtNLM"/>
    </source>
</evidence>
<evidence type="ECO:0000313" key="1">
    <source>
        <dbReference type="EMBL" id="RCK78260.1"/>
    </source>
</evidence>
<sequence length="131" mass="14622">MGQAAGRQAFTLTELLVVLALLSLLLPFAYRIWSVLRRGSDQVSEHARYYQVVGRFLAQFKLDLRSATRLRREGDSLVITVPADDPTAERTIRYSVDADRHRLSRSEGGQAIVFDFGAPPAGAGPFIFRIE</sequence>